<dbReference type="Proteomes" id="UP000507245">
    <property type="component" value="Unassembled WGS sequence"/>
</dbReference>
<accession>A0A6J5WLG9</accession>
<evidence type="ECO:0000313" key="4">
    <source>
        <dbReference type="Proteomes" id="UP000507245"/>
    </source>
</evidence>
<gene>
    <name evidence="1" type="ORF">CURHAP_LOCUS12792</name>
    <name evidence="2" type="ORF">ORAREDHAP_LOCUS12507</name>
</gene>
<keyword evidence="4" id="KW-1185">Reference proteome</keyword>
<dbReference type="AlphaFoldDB" id="A0A6J5WLG9"/>
<sequence>MHRNRRAGSTKSSSTTFIIEDDMVCICRCGFEAETIVCWFDENAGRRLYVCCREKYGDGCGWKAWKDPKMSEHAKHVICRLLRRINSLEEKIANDKKIAQELRDREKKF</sequence>
<reference evidence="2 3" key="2">
    <citation type="submission" date="2020-05" db="EMBL/GenBank/DDBJ databases">
        <authorList>
            <person name="Campoy J."/>
            <person name="Schneeberger K."/>
            <person name="Spophaly S."/>
        </authorList>
    </citation>
    <scope>NUCLEOTIDE SEQUENCE [LARGE SCALE GENOMIC DNA]</scope>
    <source>
        <strain evidence="2">PruArmRojPasFocal</strain>
    </source>
</reference>
<dbReference type="OrthoDB" id="10321912at2759"/>
<evidence type="ECO:0000313" key="1">
    <source>
        <dbReference type="EMBL" id="CAB4268680.1"/>
    </source>
</evidence>
<protein>
    <recommendedName>
        <fullName evidence="5">Zinc finger GRF-type domain-containing protein</fullName>
    </recommendedName>
</protein>
<evidence type="ECO:0000313" key="3">
    <source>
        <dbReference type="Proteomes" id="UP000507222"/>
    </source>
</evidence>
<evidence type="ECO:0008006" key="5">
    <source>
        <dbReference type="Google" id="ProtNLM"/>
    </source>
</evidence>
<organism evidence="2 4">
    <name type="scientific">Prunus armeniaca</name>
    <name type="common">Apricot</name>
    <name type="synonym">Armeniaca vulgaris</name>
    <dbReference type="NCBI Taxonomy" id="36596"/>
    <lineage>
        <taxon>Eukaryota</taxon>
        <taxon>Viridiplantae</taxon>
        <taxon>Streptophyta</taxon>
        <taxon>Embryophyta</taxon>
        <taxon>Tracheophyta</taxon>
        <taxon>Spermatophyta</taxon>
        <taxon>Magnoliopsida</taxon>
        <taxon>eudicotyledons</taxon>
        <taxon>Gunneridae</taxon>
        <taxon>Pentapetalae</taxon>
        <taxon>rosids</taxon>
        <taxon>fabids</taxon>
        <taxon>Rosales</taxon>
        <taxon>Rosaceae</taxon>
        <taxon>Amygdaloideae</taxon>
        <taxon>Amygdaleae</taxon>
        <taxon>Prunus</taxon>
    </lineage>
</organism>
<dbReference type="EMBL" id="CAEKKB010000002">
    <property type="protein sequence ID" value="CAB4299088.1"/>
    <property type="molecule type" value="Genomic_DNA"/>
</dbReference>
<evidence type="ECO:0000313" key="2">
    <source>
        <dbReference type="EMBL" id="CAB4299088.1"/>
    </source>
</evidence>
<proteinExistence type="predicted"/>
<dbReference type="Proteomes" id="UP000507222">
    <property type="component" value="Unassembled WGS sequence"/>
</dbReference>
<reference evidence="4" key="1">
    <citation type="journal article" date="2020" name="Genome Biol.">
        <title>Gamete binning: chromosome-level and haplotype-resolved genome assembly enabled by high-throughput single-cell sequencing of gamete genomes.</title>
        <authorList>
            <person name="Campoy J.A."/>
            <person name="Sun H."/>
            <person name="Goel M."/>
            <person name="Jiao W.-B."/>
            <person name="Folz-Donahue K."/>
            <person name="Wang N."/>
            <person name="Rubio M."/>
            <person name="Liu C."/>
            <person name="Kukat C."/>
            <person name="Ruiz D."/>
            <person name="Huettel B."/>
            <person name="Schneeberger K."/>
        </authorList>
    </citation>
    <scope>NUCLEOTIDE SEQUENCE [LARGE SCALE GENOMIC DNA]</scope>
    <source>
        <strain evidence="4">cv. Rojo Pasion</strain>
    </source>
</reference>
<dbReference type="EMBL" id="CAEKDK010000002">
    <property type="protein sequence ID" value="CAB4268680.1"/>
    <property type="molecule type" value="Genomic_DNA"/>
</dbReference>
<name>A0A6J5WLG9_PRUAR</name>